<accession>A0A1N6FWQ5</accession>
<protein>
    <recommendedName>
        <fullName evidence="3">Fimbrial protein</fullName>
    </recommendedName>
</protein>
<evidence type="ECO:0008006" key="3">
    <source>
        <dbReference type="Google" id="ProtNLM"/>
    </source>
</evidence>
<organism evidence="1 2">
    <name type="scientific">Paraburkholderia phenazinium</name>
    <dbReference type="NCBI Taxonomy" id="60549"/>
    <lineage>
        <taxon>Bacteria</taxon>
        <taxon>Pseudomonadati</taxon>
        <taxon>Pseudomonadota</taxon>
        <taxon>Betaproteobacteria</taxon>
        <taxon>Burkholderiales</taxon>
        <taxon>Burkholderiaceae</taxon>
        <taxon>Paraburkholderia</taxon>
    </lineage>
</organism>
<evidence type="ECO:0000313" key="2">
    <source>
        <dbReference type="Proteomes" id="UP000185151"/>
    </source>
</evidence>
<sequence length="116" mass="12296">MMLNRIFRCELTGQGQNIDPICKGQSGSSLMRFIARLAFVLFVGPLSFSAHANLSCDPGPLNMVLNAGTISVPVNATVGSTVKTIAPDAFQFLCYMPDVSADGIRPNAPLATHNAN</sequence>
<proteinExistence type="predicted"/>
<dbReference type="Proteomes" id="UP000185151">
    <property type="component" value="Unassembled WGS sequence"/>
</dbReference>
<dbReference type="EMBL" id="FSRU01000001">
    <property type="protein sequence ID" value="SIN99642.1"/>
    <property type="molecule type" value="Genomic_DNA"/>
</dbReference>
<keyword evidence="2" id="KW-1185">Reference proteome</keyword>
<gene>
    <name evidence="1" type="ORF">SAMN05444165_0435</name>
</gene>
<name>A0A1N6FWQ5_9BURK</name>
<reference evidence="1 2" key="1">
    <citation type="submission" date="2016-11" db="EMBL/GenBank/DDBJ databases">
        <authorList>
            <person name="Jaros S."/>
            <person name="Januszkiewicz K."/>
            <person name="Wedrychowicz H."/>
        </authorList>
    </citation>
    <scope>NUCLEOTIDE SEQUENCE [LARGE SCALE GENOMIC DNA]</scope>
    <source>
        <strain evidence="1 2">GAS95</strain>
    </source>
</reference>
<evidence type="ECO:0000313" key="1">
    <source>
        <dbReference type="EMBL" id="SIN99642.1"/>
    </source>
</evidence>
<dbReference type="AlphaFoldDB" id="A0A1N6FWQ5"/>